<evidence type="ECO:0000313" key="2">
    <source>
        <dbReference type="EMBL" id="EQD40313.1"/>
    </source>
</evidence>
<reference evidence="2" key="2">
    <citation type="journal article" date="2014" name="ISME J.">
        <title>Microbial stratification in low pH oxic and suboxic macroscopic growths along an acid mine drainage.</title>
        <authorList>
            <person name="Mendez-Garcia C."/>
            <person name="Mesa V."/>
            <person name="Sprenger R.R."/>
            <person name="Richter M."/>
            <person name="Diez M.S."/>
            <person name="Solano J."/>
            <person name="Bargiela R."/>
            <person name="Golyshina O.V."/>
            <person name="Manteca A."/>
            <person name="Ramos J.L."/>
            <person name="Gallego J.R."/>
            <person name="Llorente I."/>
            <person name="Martins Dos Santos V.A."/>
            <person name="Jensen O.N."/>
            <person name="Pelaez A.I."/>
            <person name="Sanchez J."/>
            <person name="Ferrer M."/>
        </authorList>
    </citation>
    <scope>NUCLEOTIDE SEQUENCE</scope>
</reference>
<gene>
    <name evidence="2" type="ORF">B1B_14964</name>
</gene>
<protein>
    <recommendedName>
        <fullName evidence="3">Polymer-forming cytoskeletal</fullName>
    </recommendedName>
</protein>
<dbReference type="EMBL" id="AUZY01009952">
    <property type="protein sequence ID" value="EQD40313.1"/>
    <property type="molecule type" value="Genomic_DNA"/>
</dbReference>
<feature type="compositionally biased region" description="Low complexity" evidence="1">
    <location>
        <begin position="1"/>
        <end position="14"/>
    </location>
</feature>
<organism evidence="2">
    <name type="scientific">mine drainage metagenome</name>
    <dbReference type="NCBI Taxonomy" id="410659"/>
    <lineage>
        <taxon>unclassified sequences</taxon>
        <taxon>metagenomes</taxon>
        <taxon>ecological metagenomes</taxon>
    </lineage>
</organism>
<comment type="caution">
    <text evidence="2">The sequence shown here is derived from an EMBL/GenBank/DDBJ whole genome shotgun (WGS) entry which is preliminary data.</text>
</comment>
<feature type="region of interest" description="Disordered" evidence="1">
    <location>
        <begin position="1"/>
        <end position="40"/>
    </location>
</feature>
<dbReference type="AlphaFoldDB" id="T0Z5J3"/>
<feature type="region of interest" description="Disordered" evidence="1">
    <location>
        <begin position="254"/>
        <end position="273"/>
    </location>
</feature>
<accession>T0Z5J3</accession>
<evidence type="ECO:0008006" key="3">
    <source>
        <dbReference type="Google" id="ProtNLM"/>
    </source>
</evidence>
<proteinExistence type="predicted"/>
<feature type="compositionally biased region" description="Pro residues" evidence="1">
    <location>
        <begin position="15"/>
        <end position="30"/>
    </location>
</feature>
<reference evidence="2" key="1">
    <citation type="submission" date="2013-08" db="EMBL/GenBank/DDBJ databases">
        <authorList>
            <person name="Mendez C."/>
            <person name="Richter M."/>
            <person name="Ferrer M."/>
            <person name="Sanchez J."/>
        </authorList>
    </citation>
    <scope>NUCLEOTIDE SEQUENCE</scope>
</reference>
<sequence length="273" mass="28711">MSASPFPASPSAAPGVPPAPPKPAAAPLPPRTGQVIDRGTVRRESIRAETWAIDGTAKVLGNVDVSQADLRGFVTIAGALSADRVLARGELEVVGIVTTRGTLEVRGQCRMFTDVGARDAGFDGTVQIGGALRVAGLLQIRGQLAVVGSASAGFFQADGRFEIRGTLRAPRVQATVRGASHIGTVEGGDVRFTLPVRPPILRSILESPTLDIDRIEAETVHIEGVTVQYLRADRIVVGRNCHVVRHDGTIVSCHPSSHLGPESRSPHPPGMSR</sequence>
<name>T0Z5J3_9ZZZZ</name>
<evidence type="ECO:0000256" key="1">
    <source>
        <dbReference type="SAM" id="MobiDB-lite"/>
    </source>
</evidence>